<organism evidence="6 7">
    <name type="scientific">Streptococcus sanguinis SK1056</name>
    <dbReference type="NCBI Taxonomy" id="888820"/>
    <lineage>
        <taxon>Bacteria</taxon>
        <taxon>Bacillati</taxon>
        <taxon>Bacillota</taxon>
        <taxon>Bacilli</taxon>
        <taxon>Lactobacillales</taxon>
        <taxon>Streptococcaceae</taxon>
        <taxon>Streptococcus</taxon>
    </lineage>
</organism>
<proteinExistence type="inferred from homology"/>
<dbReference type="InterPro" id="IPR002104">
    <property type="entry name" value="Integrase_catalytic"/>
</dbReference>
<evidence type="ECO:0000256" key="2">
    <source>
        <dbReference type="ARBA" id="ARBA00022908"/>
    </source>
</evidence>
<dbReference type="InterPro" id="IPR004107">
    <property type="entry name" value="Integrase_SAM-like_N"/>
</dbReference>
<feature type="domain" description="Tyr recombinase" evidence="5">
    <location>
        <begin position="181"/>
        <end position="382"/>
    </location>
</feature>
<evidence type="ECO:0000256" key="1">
    <source>
        <dbReference type="ARBA" id="ARBA00008857"/>
    </source>
</evidence>
<dbReference type="InterPro" id="IPR011010">
    <property type="entry name" value="DNA_brk_join_enz"/>
</dbReference>
<sequence length="391" mass="44767">MPADEKKGEPMKITEVKKKNGTIVYRASVYLGVDKVTGKKVKTSITGRTRKEVKSKAQQAQFDFKSNGSTVKKTVQVKTYKELAALWLESHKLTVRPQTFAVTRRQVNHHLIPEFGSMKIDKITPSSIQEFINNLAYKIVNFKEINSINRRILQHGVTLQLLASNPGRDVILPKKQKKGREAVKFIDPDDLKMFIDYAEKLSTKSYKHYYRFVVFKLLLATGCRIGELAALEWSDIDLKEKTITISKTYSQEIRMIGETKTKAGTRKISIDSKTALMLKQYQNRQRLMFLEVGAQAPSVVFATTVREYLPRHSLQQIIDKRCETLGIPRFTCHAFRHTHASLLLNAGISYKELQYRLGHSNISMTLDVYSHLSKDKEKEAVSYYEKAINSL</sequence>
<dbReference type="HOGENOM" id="CLU_027562_17_6_9"/>
<dbReference type="PANTHER" id="PTHR30349:SF64">
    <property type="entry name" value="PROPHAGE INTEGRASE INTD-RELATED"/>
    <property type="match status" value="1"/>
</dbReference>
<dbReference type="InterPro" id="IPR013762">
    <property type="entry name" value="Integrase-like_cat_sf"/>
</dbReference>
<keyword evidence="3" id="KW-0238">DNA-binding</keyword>
<evidence type="ECO:0000256" key="3">
    <source>
        <dbReference type="ARBA" id="ARBA00023125"/>
    </source>
</evidence>
<dbReference type="SUPFAM" id="SSF56349">
    <property type="entry name" value="DNA breaking-rejoining enzymes"/>
    <property type="match status" value="1"/>
</dbReference>
<gene>
    <name evidence="6" type="primary">int3</name>
    <name evidence="6" type="ORF">HMPREF9393_1644</name>
</gene>
<dbReference type="CDD" id="cd01189">
    <property type="entry name" value="INT_ICEBs1_C_like"/>
    <property type="match status" value="1"/>
</dbReference>
<evidence type="ECO:0000313" key="6">
    <source>
        <dbReference type="EMBL" id="EGJ37863.1"/>
    </source>
</evidence>
<dbReference type="EMBL" id="AFFL01000004">
    <property type="protein sequence ID" value="EGJ37863.1"/>
    <property type="molecule type" value="Genomic_DNA"/>
</dbReference>
<dbReference type="PATRIC" id="fig|888820.3.peg.1609"/>
<keyword evidence="4" id="KW-0233">DNA recombination</keyword>
<accession>F3UDN7</accession>
<comment type="caution">
    <text evidence="6">The sequence shown here is derived from an EMBL/GenBank/DDBJ whole genome shotgun (WGS) entry which is preliminary data.</text>
</comment>
<dbReference type="Gene3D" id="1.10.443.10">
    <property type="entry name" value="Intergrase catalytic core"/>
    <property type="match status" value="1"/>
</dbReference>
<dbReference type="Proteomes" id="UP000004171">
    <property type="component" value="Unassembled WGS sequence"/>
</dbReference>
<protein>
    <submittedName>
        <fullName evidence="6">Phage integrase family prophage Sa05</fullName>
    </submittedName>
</protein>
<dbReference type="InterPro" id="IPR050090">
    <property type="entry name" value="Tyrosine_recombinase_XerCD"/>
</dbReference>
<dbReference type="AlphaFoldDB" id="F3UDN7"/>
<dbReference type="PANTHER" id="PTHR30349">
    <property type="entry name" value="PHAGE INTEGRASE-RELATED"/>
    <property type="match status" value="1"/>
</dbReference>
<dbReference type="GO" id="GO:0006310">
    <property type="term" value="P:DNA recombination"/>
    <property type="evidence" value="ECO:0007669"/>
    <property type="project" value="UniProtKB-KW"/>
</dbReference>
<evidence type="ECO:0000313" key="7">
    <source>
        <dbReference type="Proteomes" id="UP000004171"/>
    </source>
</evidence>
<dbReference type="GO" id="GO:0003677">
    <property type="term" value="F:DNA binding"/>
    <property type="evidence" value="ECO:0007669"/>
    <property type="project" value="UniProtKB-KW"/>
</dbReference>
<dbReference type="GO" id="GO:0015074">
    <property type="term" value="P:DNA integration"/>
    <property type="evidence" value="ECO:0007669"/>
    <property type="project" value="UniProtKB-KW"/>
</dbReference>
<dbReference type="PROSITE" id="PS51898">
    <property type="entry name" value="TYR_RECOMBINASE"/>
    <property type="match status" value="1"/>
</dbReference>
<evidence type="ECO:0000256" key="4">
    <source>
        <dbReference type="ARBA" id="ARBA00023172"/>
    </source>
</evidence>
<dbReference type="InterPro" id="IPR010998">
    <property type="entry name" value="Integrase_recombinase_N"/>
</dbReference>
<reference evidence="6 7" key="1">
    <citation type="submission" date="2011-03" db="EMBL/GenBank/DDBJ databases">
        <authorList>
            <person name="Muzny D."/>
            <person name="Qin X."/>
            <person name="Deng J."/>
            <person name="Jiang H."/>
            <person name="Liu Y."/>
            <person name="Qu J."/>
            <person name="Song X.-Z."/>
            <person name="Zhang L."/>
            <person name="Thornton R."/>
            <person name="Coyle M."/>
            <person name="Francisco L."/>
            <person name="Jackson L."/>
            <person name="Javaid M."/>
            <person name="Korchina V."/>
            <person name="Kovar C."/>
            <person name="Mata R."/>
            <person name="Mathew T."/>
            <person name="Ngo R."/>
            <person name="Nguyen L."/>
            <person name="Nguyen N."/>
            <person name="Okwuonu G."/>
            <person name="Ongeri F."/>
            <person name="Pham C."/>
            <person name="Simmons D."/>
            <person name="Wilczek-Boney K."/>
            <person name="Hale W."/>
            <person name="Jakkamsetti A."/>
            <person name="Pham P."/>
            <person name="Ruth R."/>
            <person name="San Lucas F."/>
            <person name="Warren J."/>
            <person name="Zhang J."/>
            <person name="Zhao Z."/>
            <person name="Zhou C."/>
            <person name="Zhu D."/>
            <person name="Lee S."/>
            <person name="Bess C."/>
            <person name="Blankenburg K."/>
            <person name="Forbes L."/>
            <person name="Fu Q."/>
            <person name="Gubbala S."/>
            <person name="Hirani K."/>
            <person name="Jayaseelan J.C."/>
            <person name="Lara F."/>
            <person name="Munidasa M."/>
            <person name="Palculict T."/>
            <person name="Patil S."/>
            <person name="Pu L.-L."/>
            <person name="Saada N."/>
            <person name="Tang L."/>
            <person name="Weissenberger G."/>
            <person name="Zhu Y."/>
            <person name="Hemphill L."/>
            <person name="Shang Y."/>
            <person name="Youmans B."/>
            <person name="Ayvaz T."/>
            <person name="Ross M."/>
            <person name="Santibanez J."/>
            <person name="Aqrawi P."/>
            <person name="Gross S."/>
            <person name="Joshi V."/>
            <person name="Fowler G."/>
            <person name="Nazareth L."/>
            <person name="Reid J."/>
            <person name="Worley K."/>
            <person name="Petrosino J."/>
            <person name="Highlander S."/>
            <person name="Gibbs R."/>
        </authorList>
    </citation>
    <scope>NUCLEOTIDE SEQUENCE [LARGE SCALE GENOMIC DNA]</scope>
    <source>
        <strain evidence="6 7">SK1056</strain>
    </source>
</reference>
<keyword evidence="2" id="KW-0229">DNA integration</keyword>
<dbReference type="Pfam" id="PF00589">
    <property type="entry name" value="Phage_integrase"/>
    <property type="match status" value="1"/>
</dbReference>
<name>F3UDN7_STRSA</name>
<comment type="similarity">
    <text evidence="1">Belongs to the 'phage' integrase family.</text>
</comment>
<dbReference type="Gene3D" id="1.10.150.130">
    <property type="match status" value="1"/>
</dbReference>
<evidence type="ECO:0000259" key="5">
    <source>
        <dbReference type="PROSITE" id="PS51898"/>
    </source>
</evidence>
<dbReference type="Pfam" id="PF14659">
    <property type="entry name" value="Phage_int_SAM_3"/>
    <property type="match status" value="1"/>
</dbReference>